<dbReference type="EMBL" id="VJZC01000003">
    <property type="protein sequence ID" value="MPY55846.1"/>
    <property type="molecule type" value="Genomic_DNA"/>
</dbReference>
<dbReference type="GO" id="GO:0008610">
    <property type="term" value="P:lipid biosynthetic process"/>
    <property type="evidence" value="ECO:0007669"/>
    <property type="project" value="UniProtKB-ARBA"/>
</dbReference>
<dbReference type="PANTHER" id="PTHR45527:SF1">
    <property type="entry name" value="FATTY ACID SYNTHASE"/>
    <property type="match status" value="1"/>
</dbReference>
<dbReference type="InterPro" id="IPR023213">
    <property type="entry name" value="CAT-like_dom_sf"/>
</dbReference>
<dbReference type="AlphaFoldDB" id="A0A5N8X9I4"/>
<dbReference type="GO" id="GO:0044550">
    <property type="term" value="P:secondary metabolite biosynthetic process"/>
    <property type="evidence" value="ECO:0007669"/>
    <property type="project" value="TreeGrafter"/>
</dbReference>
<dbReference type="RefSeq" id="WP_152769329.1">
    <property type="nucleotide sequence ID" value="NZ_VJZC01000003.1"/>
</dbReference>
<dbReference type="GO" id="GO:0043041">
    <property type="term" value="P:amino acid activation for nonribosomal peptide biosynthetic process"/>
    <property type="evidence" value="ECO:0007669"/>
    <property type="project" value="TreeGrafter"/>
</dbReference>
<dbReference type="GO" id="GO:0005737">
    <property type="term" value="C:cytoplasm"/>
    <property type="evidence" value="ECO:0007669"/>
    <property type="project" value="TreeGrafter"/>
</dbReference>
<keyword evidence="3" id="KW-1185">Reference proteome</keyword>
<dbReference type="InterPro" id="IPR001242">
    <property type="entry name" value="Condensation_dom"/>
</dbReference>
<protein>
    <recommendedName>
        <fullName evidence="1">Condensation domain-containing protein</fullName>
    </recommendedName>
</protein>
<dbReference type="SUPFAM" id="SSF52777">
    <property type="entry name" value="CoA-dependent acyltransferases"/>
    <property type="match status" value="2"/>
</dbReference>
<comment type="caution">
    <text evidence="2">The sequence shown here is derived from an EMBL/GenBank/DDBJ whole genome shotgun (WGS) entry which is preliminary data.</text>
</comment>
<dbReference type="GO" id="GO:0031177">
    <property type="term" value="F:phosphopantetheine binding"/>
    <property type="evidence" value="ECO:0007669"/>
    <property type="project" value="TreeGrafter"/>
</dbReference>
<feature type="domain" description="Condensation" evidence="1">
    <location>
        <begin position="62"/>
        <end position="292"/>
    </location>
</feature>
<dbReference type="Proteomes" id="UP000400924">
    <property type="component" value="Unassembled WGS sequence"/>
</dbReference>
<dbReference type="Gene3D" id="3.30.559.10">
    <property type="entry name" value="Chloramphenicol acetyltransferase-like domain"/>
    <property type="match status" value="1"/>
</dbReference>
<gene>
    <name evidence="2" type="ORF">FNH08_01145</name>
</gene>
<dbReference type="OrthoDB" id="3405520at2"/>
<dbReference type="GO" id="GO:0003824">
    <property type="term" value="F:catalytic activity"/>
    <property type="evidence" value="ECO:0007669"/>
    <property type="project" value="InterPro"/>
</dbReference>
<organism evidence="2 3">
    <name type="scientific">Streptomyces spongiae</name>
    <dbReference type="NCBI Taxonomy" id="565072"/>
    <lineage>
        <taxon>Bacteria</taxon>
        <taxon>Bacillati</taxon>
        <taxon>Actinomycetota</taxon>
        <taxon>Actinomycetes</taxon>
        <taxon>Kitasatosporales</taxon>
        <taxon>Streptomycetaceae</taxon>
        <taxon>Streptomyces</taxon>
    </lineage>
</organism>
<evidence type="ECO:0000259" key="1">
    <source>
        <dbReference type="Pfam" id="PF00668"/>
    </source>
</evidence>
<evidence type="ECO:0000313" key="2">
    <source>
        <dbReference type="EMBL" id="MPY55846.1"/>
    </source>
</evidence>
<proteinExistence type="predicted"/>
<dbReference type="PANTHER" id="PTHR45527">
    <property type="entry name" value="NONRIBOSOMAL PEPTIDE SYNTHETASE"/>
    <property type="match status" value="1"/>
</dbReference>
<reference evidence="2 3" key="1">
    <citation type="submission" date="2019-07" db="EMBL/GenBank/DDBJ databases">
        <title>New species of Amycolatopsis and Streptomyces.</title>
        <authorList>
            <person name="Duangmal K."/>
            <person name="Teo W.F.A."/>
            <person name="Lipun K."/>
        </authorList>
    </citation>
    <scope>NUCLEOTIDE SEQUENCE [LARGE SCALE GENOMIC DNA]</scope>
    <source>
        <strain evidence="2 3">NBRC 106415</strain>
    </source>
</reference>
<sequence length="444" mass="49067">MADVAQESPRIDFCGADGRHGPGTWGQRHIWAAVIDNRGNPDRFTMRRVWPAPRDRTVADVVAALRTLVERHEALRTRIDIDRGALLQVVRRSGSFACPVTDSDTPWSRAAAIREASDLSVDSFEHDGGPPVRFRVLSCGGEPQWVAVAISHLLVDADACGGLEAELHALLNGTAARKLPVYQPLQRAHFELSPDGQAHNEQTLRFWRTTLEQYPEWLFPLRADGNGVWQGARFPVIQAHAPGLGRHVEELAERLRVSAPALCTAAFCKAFSACSDATAYPLGVTFSNRVLPWSRGYVGSLAQHGVIGVRDVHAPLDQLARRTGQSLLQGHRFSLYDQDNVFALIDQVCAEKRDFYGPVANFVNFQYRSVPNDGFGSSEGLPRRDLVFDEEAPQRDSAVRFGLHIGSDRSTLFIRISLDQACVGADTMREAMEEATAQLWSLIP</sequence>
<accession>A0A5N8X9I4</accession>
<name>A0A5N8X9I4_9ACTN</name>
<dbReference type="Gene3D" id="3.30.559.30">
    <property type="entry name" value="Nonribosomal peptide synthetase, condensation domain"/>
    <property type="match status" value="1"/>
</dbReference>
<evidence type="ECO:0000313" key="3">
    <source>
        <dbReference type="Proteomes" id="UP000400924"/>
    </source>
</evidence>
<dbReference type="Pfam" id="PF00668">
    <property type="entry name" value="Condensation"/>
    <property type="match status" value="1"/>
</dbReference>